<dbReference type="PANTHER" id="PTHR42928">
    <property type="entry name" value="TRICARBOXYLATE-BINDING PROTEIN"/>
    <property type="match status" value="1"/>
</dbReference>
<evidence type="ECO:0000256" key="1">
    <source>
        <dbReference type="ARBA" id="ARBA00006987"/>
    </source>
</evidence>
<dbReference type="SUPFAM" id="SSF53850">
    <property type="entry name" value="Periplasmic binding protein-like II"/>
    <property type="match status" value="1"/>
</dbReference>
<dbReference type="PANTHER" id="PTHR42928:SF5">
    <property type="entry name" value="BLR1237 PROTEIN"/>
    <property type="match status" value="1"/>
</dbReference>
<dbReference type="InterPro" id="IPR005064">
    <property type="entry name" value="BUG"/>
</dbReference>
<keyword evidence="3" id="KW-1185">Reference proteome</keyword>
<evidence type="ECO:0000313" key="2">
    <source>
        <dbReference type="EMBL" id="MBP0495748.1"/>
    </source>
</evidence>
<dbReference type="Pfam" id="PF03401">
    <property type="entry name" value="TctC"/>
    <property type="match status" value="1"/>
</dbReference>
<organism evidence="2 3">
    <name type="scientific">Roseomonas indoligenes</name>
    <dbReference type="NCBI Taxonomy" id="2820811"/>
    <lineage>
        <taxon>Bacteria</taxon>
        <taxon>Pseudomonadati</taxon>
        <taxon>Pseudomonadota</taxon>
        <taxon>Alphaproteobacteria</taxon>
        <taxon>Acetobacterales</taxon>
        <taxon>Roseomonadaceae</taxon>
        <taxon>Roseomonas</taxon>
    </lineage>
</organism>
<dbReference type="Gene3D" id="3.40.190.10">
    <property type="entry name" value="Periplasmic binding protein-like II"/>
    <property type="match status" value="1"/>
</dbReference>
<reference evidence="2" key="1">
    <citation type="submission" date="2021-03" db="EMBL/GenBank/DDBJ databases">
        <authorList>
            <person name="So Y."/>
        </authorList>
    </citation>
    <scope>NUCLEOTIDE SEQUENCE</scope>
    <source>
        <strain evidence="2">SG15</strain>
    </source>
</reference>
<dbReference type="InterPro" id="IPR042100">
    <property type="entry name" value="Bug_dom1"/>
</dbReference>
<comment type="caution">
    <text evidence="2">The sequence shown here is derived from an EMBL/GenBank/DDBJ whole genome shotgun (WGS) entry which is preliminary data.</text>
</comment>
<comment type="similarity">
    <text evidence="1">Belongs to the UPF0065 (bug) family.</text>
</comment>
<proteinExistence type="inferred from homology"/>
<accession>A0A940S9X8</accession>
<dbReference type="Proteomes" id="UP000677537">
    <property type="component" value="Unassembled WGS sequence"/>
</dbReference>
<dbReference type="EMBL" id="JAGIZA010000020">
    <property type="protein sequence ID" value="MBP0495748.1"/>
    <property type="molecule type" value="Genomic_DNA"/>
</dbReference>
<sequence length="319" mass="33458">MNTVLGRRLLLGAPAILLTKPARADWPEKPLRLVVAFPPGSGTDVLARVLAPALSRELGQSIVVDNRPGGNGVVGTLNAAAAPPDGYTILIISSSAASINPHTVKNIPYNVARDFVMIGALAEAPYVLCVHPNGPQNLQSFLDFVRSKQGEATFSYGNASALIMTSVMAQMAGVRMTPIPYRGGAESLTDVAAGRIDCTFADFGPGSTQAQGGQVRIIGHSLPHTFPVAPDLPSVSTVVPGFDMSVWWGLAAPAGTPAAIVTRVNQALNAALASPEVVTKLRMVGDEPLRMSPAAMTRYVAQQHTAWGERVRIAGIEPQ</sequence>
<dbReference type="PIRSF" id="PIRSF017082">
    <property type="entry name" value="YflP"/>
    <property type="match status" value="1"/>
</dbReference>
<dbReference type="RefSeq" id="WP_209376543.1">
    <property type="nucleotide sequence ID" value="NZ_JAGIZA010000020.1"/>
</dbReference>
<protein>
    <submittedName>
        <fullName evidence="2">Tripartite tricarboxylate transporter substrate binding protein</fullName>
    </submittedName>
</protein>
<dbReference type="Gene3D" id="3.40.190.150">
    <property type="entry name" value="Bordetella uptake gene, domain 1"/>
    <property type="match status" value="1"/>
</dbReference>
<gene>
    <name evidence="2" type="ORF">J5Y10_23390</name>
</gene>
<evidence type="ECO:0000313" key="3">
    <source>
        <dbReference type="Proteomes" id="UP000677537"/>
    </source>
</evidence>
<dbReference type="CDD" id="cd07012">
    <property type="entry name" value="PBP2_Bug_TTT"/>
    <property type="match status" value="1"/>
</dbReference>
<dbReference type="AlphaFoldDB" id="A0A940S9X8"/>
<name>A0A940S9X8_9PROT</name>